<dbReference type="GO" id="GO:0045493">
    <property type="term" value="P:xylan catabolic process"/>
    <property type="evidence" value="ECO:0007669"/>
    <property type="project" value="UniProtKB-UniRule"/>
</dbReference>
<dbReference type="NCBIfam" id="TIGR01840">
    <property type="entry name" value="esterase_phb"/>
    <property type="match status" value="1"/>
</dbReference>
<dbReference type="EMBL" id="KB908482">
    <property type="protein sequence ID" value="EOA90734.1"/>
    <property type="molecule type" value="Genomic_DNA"/>
</dbReference>
<keyword evidence="2 9" id="KW-0719">Serine esterase</keyword>
<dbReference type="OrthoDB" id="2425929at2759"/>
<dbReference type="GO" id="GO:0052689">
    <property type="term" value="F:carboxylic ester hydrolase activity"/>
    <property type="evidence" value="ECO:0007669"/>
    <property type="project" value="UniProtKB-KW"/>
</dbReference>
<reference evidence="10 11" key="1">
    <citation type="journal article" date="2012" name="PLoS Pathog.">
        <title>Diverse lifestyles and strategies of plant pathogenesis encoded in the genomes of eighteen Dothideomycetes fungi.</title>
        <authorList>
            <person name="Ohm R.A."/>
            <person name="Feau N."/>
            <person name="Henrissat B."/>
            <person name="Schoch C.L."/>
            <person name="Horwitz B.A."/>
            <person name="Barry K.W."/>
            <person name="Condon B.J."/>
            <person name="Copeland A.C."/>
            <person name="Dhillon B."/>
            <person name="Glaser F."/>
            <person name="Hesse C.N."/>
            <person name="Kosti I."/>
            <person name="LaButti K."/>
            <person name="Lindquist E.A."/>
            <person name="Lucas S."/>
            <person name="Salamov A.A."/>
            <person name="Bradshaw R.E."/>
            <person name="Ciuffetti L."/>
            <person name="Hamelin R.C."/>
            <person name="Kema G.H.J."/>
            <person name="Lawrence C."/>
            <person name="Scott J.A."/>
            <person name="Spatafora J.W."/>
            <person name="Turgeon B.G."/>
            <person name="de Wit P.J.G.M."/>
            <person name="Zhong S."/>
            <person name="Goodwin S.B."/>
            <person name="Grigoriev I.V."/>
        </authorList>
    </citation>
    <scope>NUCLEOTIDE SEQUENCE [LARGE SCALE GENOMIC DNA]</scope>
    <source>
        <strain evidence="11">28A</strain>
    </source>
</reference>
<evidence type="ECO:0000313" key="10">
    <source>
        <dbReference type="EMBL" id="EOA90734.1"/>
    </source>
</evidence>
<protein>
    <recommendedName>
        <fullName evidence="9">Carboxylic ester hydrolase</fullName>
        <ecNumber evidence="9">3.1.1.-</ecNumber>
    </recommendedName>
</protein>
<dbReference type="AlphaFoldDB" id="R0KNU2"/>
<dbReference type="SUPFAM" id="SSF53474">
    <property type="entry name" value="alpha/beta-Hydrolases"/>
    <property type="match status" value="2"/>
</dbReference>
<feature type="chain" id="PRO_5029036587" description="Carboxylic ester hydrolase" evidence="9">
    <location>
        <begin position="17"/>
        <end position="298"/>
    </location>
</feature>
<organism evidence="10 11">
    <name type="scientific">Exserohilum turcicum (strain 28A)</name>
    <name type="common">Northern leaf blight fungus</name>
    <name type="synonym">Setosphaeria turcica</name>
    <dbReference type="NCBI Taxonomy" id="671987"/>
    <lineage>
        <taxon>Eukaryota</taxon>
        <taxon>Fungi</taxon>
        <taxon>Dikarya</taxon>
        <taxon>Ascomycota</taxon>
        <taxon>Pezizomycotina</taxon>
        <taxon>Dothideomycetes</taxon>
        <taxon>Pleosporomycetidae</taxon>
        <taxon>Pleosporales</taxon>
        <taxon>Pleosporineae</taxon>
        <taxon>Pleosporaceae</taxon>
        <taxon>Exserohilum</taxon>
    </lineage>
</organism>
<dbReference type="STRING" id="671987.R0KNU2"/>
<dbReference type="RefSeq" id="XP_008021340.1">
    <property type="nucleotide sequence ID" value="XM_008023149.1"/>
</dbReference>
<dbReference type="PANTHER" id="PTHR43037">
    <property type="entry name" value="UNNAMED PRODUCT-RELATED"/>
    <property type="match status" value="1"/>
</dbReference>
<dbReference type="Pfam" id="PF10503">
    <property type="entry name" value="Esterase_PHB"/>
    <property type="match status" value="1"/>
</dbReference>
<dbReference type="Proteomes" id="UP000016935">
    <property type="component" value="Unassembled WGS sequence"/>
</dbReference>
<evidence type="ECO:0000256" key="1">
    <source>
        <dbReference type="ARBA" id="ARBA00004613"/>
    </source>
</evidence>
<dbReference type="EC" id="3.1.1.-" evidence="9"/>
<reference evidence="10 11" key="2">
    <citation type="journal article" date="2013" name="PLoS Genet.">
        <title>Comparative genome structure, secondary metabolite, and effector coding capacity across Cochliobolus pathogens.</title>
        <authorList>
            <person name="Condon B.J."/>
            <person name="Leng Y."/>
            <person name="Wu D."/>
            <person name="Bushley K.E."/>
            <person name="Ohm R.A."/>
            <person name="Otillar R."/>
            <person name="Martin J."/>
            <person name="Schackwitz W."/>
            <person name="Grimwood J."/>
            <person name="MohdZainudin N."/>
            <person name="Xue C."/>
            <person name="Wang R."/>
            <person name="Manning V.A."/>
            <person name="Dhillon B."/>
            <person name="Tu Z.J."/>
            <person name="Steffenson B.J."/>
            <person name="Salamov A."/>
            <person name="Sun H."/>
            <person name="Lowry S."/>
            <person name="LaButti K."/>
            <person name="Han J."/>
            <person name="Copeland A."/>
            <person name="Lindquist E."/>
            <person name="Barry K."/>
            <person name="Schmutz J."/>
            <person name="Baker S.E."/>
            <person name="Ciuffetti L.M."/>
            <person name="Grigoriev I.V."/>
            <person name="Zhong S."/>
            <person name="Turgeon B.G."/>
        </authorList>
    </citation>
    <scope>NUCLEOTIDE SEQUENCE [LARGE SCALE GENOMIC DNA]</scope>
    <source>
        <strain evidence="11">28A</strain>
    </source>
</reference>
<keyword evidence="5 9" id="KW-0378">Hydrolase</keyword>
<keyword evidence="6" id="KW-0325">Glycoprotein</keyword>
<evidence type="ECO:0000256" key="6">
    <source>
        <dbReference type="ARBA" id="ARBA00023180"/>
    </source>
</evidence>
<keyword evidence="8 9" id="KW-0624">Polysaccharide degradation</keyword>
<proteinExistence type="inferred from homology"/>
<dbReference type="InterPro" id="IPR010126">
    <property type="entry name" value="Esterase_phb"/>
</dbReference>
<comment type="subcellular location">
    <subcellularLocation>
        <location evidence="1 9">Secreted</location>
    </subcellularLocation>
</comment>
<evidence type="ECO:0000256" key="5">
    <source>
        <dbReference type="ARBA" id="ARBA00022801"/>
    </source>
</evidence>
<feature type="signal peptide" evidence="9">
    <location>
        <begin position="1"/>
        <end position="16"/>
    </location>
</feature>
<keyword evidence="11" id="KW-1185">Reference proteome</keyword>
<accession>R0KNU2</accession>
<comment type="similarity">
    <text evidence="9">Belongs to the carbohydrate esterase 1 (CE1) family.</text>
</comment>
<evidence type="ECO:0000313" key="11">
    <source>
        <dbReference type="Proteomes" id="UP000016935"/>
    </source>
</evidence>
<dbReference type="GO" id="GO:0005576">
    <property type="term" value="C:extracellular region"/>
    <property type="evidence" value="ECO:0007669"/>
    <property type="project" value="UniProtKB-SubCell"/>
</dbReference>
<evidence type="ECO:0000256" key="3">
    <source>
        <dbReference type="ARBA" id="ARBA00022525"/>
    </source>
</evidence>
<name>R0KNU2_EXST2</name>
<evidence type="ECO:0000256" key="8">
    <source>
        <dbReference type="ARBA" id="ARBA00023326"/>
    </source>
</evidence>
<comment type="function">
    <text evidence="9">Esterase involved in the hydrolysis of xylan, a major structural heterogeneous polysaccharide found in plant biomass representing the second most abundant polysaccharide in the biosphere, after cellulose.</text>
</comment>
<dbReference type="GeneID" id="19404973"/>
<dbReference type="HOGENOM" id="CLU_027551_1_1_1"/>
<sequence>MRLLTLFTSLLTVASAAVTKRAVTPGTLSQVTNFDAPTKAGFFIYVPKKLASSPGIIVAIHYCTGTGQAYYQQTSYKTLAEQYGFIVIYPSSPNEGKCWDVSSTKSLTHNGGGDSNTIANMVKWTLKEYNANAKKVFVTGSSSGAMMTNVMAAAYPDMFAAASLYSGVPAGCFKSPSGAVDAWNSDCAHGRVTNTPAGWAKIVQAMDPGYSGARPKMLVYHGSADTTLYPPNYQETMKEWAGVFGYNYDKPQSVQQNTPLSGYTKTTWGPNVVGVYAAGVGHTVPVRENDDMKWFGFA</sequence>
<keyword evidence="7 9" id="KW-0119">Carbohydrate metabolism</keyword>
<dbReference type="Gene3D" id="3.40.50.1820">
    <property type="entry name" value="alpha/beta hydrolase"/>
    <property type="match status" value="1"/>
</dbReference>
<evidence type="ECO:0000256" key="4">
    <source>
        <dbReference type="ARBA" id="ARBA00022729"/>
    </source>
</evidence>
<gene>
    <name evidence="10" type="ORF">SETTUDRAFT_45067</name>
</gene>
<dbReference type="InterPro" id="IPR050955">
    <property type="entry name" value="Plant_Biomass_Hydrol_Est"/>
</dbReference>
<evidence type="ECO:0000256" key="9">
    <source>
        <dbReference type="RuleBase" id="RU367147"/>
    </source>
</evidence>
<dbReference type="PANTHER" id="PTHR43037:SF3">
    <property type="entry name" value="FERULOYL ESTERASE B"/>
    <property type="match status" value="1"/>
</dbReference>
<evidence type="ECO:0000256" key="2">
    <source>
        <dbReference type="ARBA" id="ARBA00022487"/>
    </source>
</evidence>
<keyword evidence="4 9" id="KW-0732">Signal</keyword>
<dbReference type="eggNOG" id="ENOG502QTDU">
    <property type="taxonomic scope" value="Eukaryota"/>
</dbReference>
<dbReference type="InterPro" id="IPR029058">
    <property type="entry name" value="AB_hydrolase_fold"/>
</dbReference>
<keyword evidence="3 9" id="KW-0964">Secreted</keyword>
<evidence type="ECO:0000256" key="7">
    <source>
        <dbReference type="ARBA" id="ARBA00023277"/>
    </source>
</evidence>